<feature type="domain" description="Winged helix-turn helix" evidence="1">
    <location>
        <begin position="3"/>
        <end position="28"/>
    </location>
</feature>
<dbReference type="EMBL" id="CABN01000006">
    <property type="protein sequence ID" value="CBH99363.1"/>
    <property type="molecule type" value="Genomic_DNA"/>
</dbReference>
<proteinExistence type="predicted"/>
<dbReference type="InterPro" id="IPR025959">
    <property type="entry name" value="Winged_HTH_dom"/>
</dbReference>
<gene>
    <name evidence="2" type="ORF">CARN3_0274</name>
</gene>
<keyword evidence="2" id="KW-0456">Lyase</keyword>
<dbReference type="GO" id="GO:0003994">
    <property type="term" value="F:aconitate hydratase activity"/>
    <property type="evidence" value="ECO:0007669"/>
    <property type="project" value="UniProtKB-EC"/>
</dbReference>
<sequence length="40" mass="4767">MLLIERECGIRLPVRSVGEYLKRWGFSVPRTLEKGMLYLR</sequence>
<dbReference type="AlphaFoldDB" id="E6PWQ5"/>
<dbReference type="Pfam" id="PF13592">
    <property type="entry name" value="HTH_33"/>
    <property type="match status" value="1"/>
</dbReference>
<evidence type="ECO:0000259" key="1">
    <source>
        <dbReference type="Pfam" id="PF13592"/>
    </source>
</evidence>
<comment type="caution">
    <text evidence="2">The sequence shown here is derived from an EMBL/GenBank/DDBJ whole genome shotgun (WGS) entry which is preliminary data.</text>
</comment>
<reference evidence="2" key="1">
    <citation type="submission" date="2009-10" db="EMBL/GenBank/DDBJ databases">
        <title>Diversity of trophic interactions inside an arsenic-rich microbial ecosystem.</title>
        <authorList>
            <person name="Bertin P.N."/>
            <person name="Heinrich-Salmeron A."/>
            <person name="Pelletier E."/>
            <person name="Goulhen-Chollet F."/>
            <person name="Arsene-Ploetze F."/>
            <person name="Gallien S."/>
            <person name="Calteau A."/>
            <person name="Vallenet D."/>
            <person name="Casiot C."/>
            <person name="Chane-Woon-Ming B."/>
            <person name="Giloteaux L."/>
            <person name="Barakat M."/>
            <person name="Bonnefoy V."/>
            <person name="Bruneel O."/>
            <person name="Chandler M."/>
            <person name="Cleiss J."/>
            <person name="Duran R."/>
            <person name="Elbaz-Poulichet F."/>
            <person name="Fonknechten N."/>
            <person name="Lauga B."/>
            <person name="Mornico D."/>
            <person name="Ortet P."/>
            <person name="Schaeffer C."/>
            <person name="Siguier P."/>
            <person name="Alexander Thil Smith A."/>
            <person name="Van Dorsselaer A."/>
            <person name="Weissenbach J."/>
            <person name="Medigue C."/>
            <person name="Le Paslier D."/>
        </authorList>
    </citation>
    <scope>NUCLEOTIDE SEQUENCE</scope>
</reference>
<accession>E6PWQ5</accession>
<organism evidence="2">
    <name type="scientific">mine drainage metagenome</name>
    <dbReference type="NCBI Taxonomy" id="410659"/>
    <lineage>
        <taxon>unclassified sequences</taxon>
        <taxon>metagenomes</taxon>
        <taxon>ecological metagenomes</taxon>
    </lineage>
</organism>
<protein>
    <submittedName>
        <fullName evidence="2">Aconitate hydratase 2 (Citrate hydro-lyase 2) (Aconitase 2)</fullName>
        <ecNumber evidence="2">4.2.1.3</ecNumber>
    </submittedName>
</protein>
<evidence type="ECO:0000313" key="2">
    <source>
        <dbReference type="EMBL" id="CBH99363.1"/>
    </source>
</evidence>
<dbReference type="EC" id="4.2.1.3" evidence="2"/>
<name>E6PWQ5_9ZZZZ</name>